<dbReference type="InterPro" id="IPR000620">
    <property type="entry name" value="EamA_dom"/>
</dbReference>
<keyword evidence="4 6" id="KW-1133">Transmembrane helix</keyword>
<gene>
    <name evidence="8" type="ORF">KDX31_00410</name>
</gene>
<dbReference type="InterPro" id="IPR050638">
    <property type="entry name" value="AA-Vitamin_Transporters"/>
</dbReference>
<keyword evidence="5 6" id="KW-0472">Membrane</keyword>
<feature type="transmembrane region" description="Helical" evidence="6">
    <location>
        <begin position="70"/>
        <end position="91"/>
    </location>
</feature>
<accession>A0ABY5GU83</accession>
<reference evidence="8" key="1">
    <citation type="submission" date="2021-04" db="EMBL/GenBank/DDBJ databases">
        <title>Oceanospirillales bacteria with DddD are important DMSP degraders in coastal seawater.</title>
        <authorList>
            <person name="Liu J."/>
        </authorList>
    </citation>
    <scope>NUCLEOTIDE SEQUENCE</scope>
    <source>
        <strain evidence="8">GY6</strain>
    </source>
</reference>
<evidence type="ECO:0000259" key="7">
    <source>
        <dbReference type="Pfam" id="PF00892"/>
    </source>
</evidence>
<evidence type="ECO:0000256" key="1">
    <source>
        <dbReference type="ARBA" id="ARBA00004141"/>
    </source>
</evidence>
<name>A0ABY5GU83_9GAMM</name>
<evidence type="ECO:0000256" key="6">
    <source>
        <dbReference type="SAM" id="Phobius"/>
    </source>
</evidence>
<feature type="transmembrane region" description="Helical" evidence="6">
    <location>
        <begin position="97"/>
        <end position="117"/>
    </location>
</feature>
<comment type="subcellular location">
    <subcellularLocation>
        <location evidence="1">Membrane</location>
        <topology evidence="1">Multi-pass membrane protein</topology>
    </subcellularLocation>
</comment>
<evidence type="ECO:0000256" key="5">
    <source>
        <dbReference type="ARBA" id="ARBA00023136"/>
    </source>
</evidence>
<organism evidence="8 9">
    <name type="scientific">Amphritea atlantica</name>
    <dbReference type="NCBI Taxonomy" id="355243"/>
    <lineage>
        <taxon>Bacteria</taxon>
        <taxon>Pseudomonadati</taxon>
        <taxon>Pseudomonadota</taxon>
        <taxon>Gammaproteobacteria</taxon>
        <taxon>Oceanospirillales</taxon>
        <taxon>Oceanospirillaceae</taxon>
        <taxon>Amphritea</taxon>
    </lineage>
</organism>
<keyword evidence="3 6" id="KW-0812">Transmembrane</keyword>
<feature type="domain" description="EamA" evidence="7">
    <location>
        <begin position="10"/>
        <end position="142"/>
    </location>
</feature>
<feature type="transmembrane region" description="Helical" evidence="6">
    <location>
        <begin position="247"/>
        <end position="266"/>
    </location>
</feature>
<comment type="similarity">
    <text evidence="2">Belongs to the EamA transporter family.</text>
</comment>
<feature type="transmembrane region" description="Helical" evidence="6">
    <location>
        <begin position="216"/>
        <end position="240"/>
    </location>
</feature>
<dbReference type="PANTHER" id="PTHR32322">
    <property type="entry name" value="INNER MEMBRANE TRANSPORTER"/>
    <property type="match status" value="1"/>
</dbReference>
<feature type="domain" description="EamA" evidence="7">
    <location>
        <begin position="153"/>
        <end position="289"/>
    </location>
</feature>
<evidence type="ECO:0000256" key="3">
    <source>
        <dbReference type="ARBA" id="ARBA00022692"/>
    </source>
</evidence>
<dbReference type="SUPFAM" id="SSF103481">
    <property type="entry name" value="Multidrug resistance efflux transporter EmrE"/>
    <property type="match status" value="2"/>
</dbReference>
<keyword evidence="9" id="KW-1185">Reference proteome</keyword>
<evidence type="ECO:0000313" key="9">
    <source>
        <dbReference type="Proteomes" id="UP001059950"/>
    </source>
</evidence>
<feature type="transmembrane region" description="Helical" evidence="6">
    <location>
        <begin position="272"/>
        <end position="289"/>
    </location>
</feature>
<protein>
    <submittedName>
        <fullName evidence="8">DMT family transporter</fullName>
    </submittedName>
</protein>
<feature type="transmembrane region" description="Helical" evidence="6">
    <location>
        <begin position="152"/>
        <end position="173"/>
    </location>
</feature>
<evidence type="ECO:0000256" key="2">
    <source>
        <dbReference type="ARBA" id="ARBA00007362"/>
    </source>
</evidence>
<dbReference type="PANTHER" id="PTHR32322:SF2">
    <property type="entry name" value="EAMA DOMAIN-CONTAINING PROTEIN"/>
    <property type="match status" value="1"/>
</dbReference>
<feature type="transmembrane region" description="Helical" evidence="6">
    <location>
        <begin position="41"/>
        <end position="58"/>
    </location>
</feature>
<dbReference type="EMBL" id="CP073344">
    <property type="protein sequence ID" value="UTW03552.1"/>
    <property type="molecule type" value="Genomic_DNA"/>
</dbReference>
<proteinExistence type="inferred from homology"/>
<sequence>MIKTSFDGPAIVLLIGLCMLFGLNQTVVKFGLEGVSPLMQAGLRSVGASLLLMLWMVFRGEKIFRDDGAFWWGVLLGVLFAIEFLLIYIALTLTTASHTTIFLYTSPFLVALGTHLFVPDESLKRSQVIGLLIAFAGVFFAFRDSIDGEASLLGDIMALAAAFFWGATTVVLKASPQRYQSPSRVLLYQLVVSALALPLLSWLLNEPGITNLSPLVVGSLLFQTVLMAFAGYLAWFWLLSHYPASKIASFTFLTPLFGVLFAWLILDEQLSFDMLGALLLVALGIYLVNKPGRRVVAE</sequence>
<feature type="transmembrane region" description="Helical" evidence="6">
    <location>
        <begin position="185"/>
        <end position="204"/>
    </location>
</feature>
<feature type="transmembrane region" description="Helical" evidence="6">
    <location>
        <begin position="129"/>
        <end position="146"/>
    </location>
</feature>
<evidence type="ECO:0000256" key="4">
    <source>
        <dbReference type="ARBA" id="ARBA00022989"/>
    </source>
</evidence>
<evidence type="ECO:0000313" key="8">
    <source>
        <dbReference type="EMBL" id="UTW03552.1"/>
    </source>
</evidence>
<dbReference type="Pfam" id="PF00892">
    <property type="entry name" value="EamA"/>
    <property type="match status" value="2"/>
</dbReference>
<dbReference type="InterPro" id="IPR037185">
    <property type="entry name" value="EmrE-like"/>
</dbReference>
<dbReference type="Proteomes" id="UP001059950">
    <property type="component" value="Chromosome"/>
</dbReference>